<gene>
    <name evidence="7" type="ORF">LLEC1_06293</name>
</gene>
<dbReference type="Gene3D" id="3.40.462.20">
    <property type="match status" value="1"/>
</dbReference>
<organism evidence="7 8">
    <name type="scientific">Cordyceps confragosa</name>
    <name type="common">Lecanicillium lecanii</name>
    <dbReference type="NCBI Taxonomy" id="2714763"/>
    <lineage>
        <taxon>Eukaryota</taxon>
        <taxon>Fungi</taxon>
        <taxon>Dikarya</taxon>
        <taxon>Ascomycota</taxon>
        <taxon>Pezizomycotina</taxon>
        <taxon>Sordariomycetes</taxon>
        <taxon>Hypocreomycetidae</taxon>
        <taxon>Hypocreales</taxon>
        <taxon>Cordycipitaceae</taxon>
        <taxon>Akanthomyces</taxon>
    </lineage>
</organism>
<dbReference type="InterPro" id="IPR006094">
    <property type="entry name" value="Oxid_FAD_bind_N"/>
</dbReference>
<dbReference type="Pfam" id="PF08031">
    <property type="entry name" value="BBE"/>
    <property type="match status" value="1"/>
</dbReference>
<keyword evidence="5" id="KW-0560">Oxidoreductase</keyword>
<dbReference type="SUPFAM" id="SSF56176">
    <property type="entry name" value="FAD-binding/transporter-associated domain-like"/>
    <property type="match status" value="1"/>
</dbReference>
<dbReference type="GO" id="GO:0071949">
    <property type="term" value="F:FAD binding"/>
    <property type="evidence" value="ECO:0007669"/>
    <property type="project" value="InterPro"/>
</dbReference>
<keyword evidence="3" id="KW-0285">Flavoprotein</keyword>
<dbReference type="PANTHER" id="PTHR42973">
    <property type="entry name" value="BINDING OXIDOREDUCTASE, PUTATIVE (AFU_ORTHOLOGUE AFUA_1G17690)-RELATED"/>
    <property type="match status" value="1"/>
</dbReference>
<dbReference type="PANTHER" id="PTHR42973:SF9">
    <property type="entry name" value="FAD-BINDING PCMH-TYPE DOMAIN-CONTAINING PROTEIN-RELATED"/>
    <property type="match status" value="1"/>
</dbReference>
<proteinExistence type="inferred from homology"/>
<protein>
    <recommendedName>
        <fullName evidence="6">FAD-binding PCMH-type domain-containing protein</fullName>
    </recommendedName>
</protein>
<dbReference type="AlphaFoldDB" id="A0A179IES3"/>
<evidence type="ECO:0000256" key="3">
    <source>
        <dbReference type="ARBA" id="ARBA00022630"/>
    </source>
</evidence>
<evidence type="ECO:0000313" key="8">
    <source>
        <dbReference type="Proteomes" id="UP000243081"/>
    </source>
</evidence>
<evidence type="ECO:0000256" key="5">
    <source>
        <dbReference type="ARBA" id="ARBA00023002"/>
    </source>
</evidence>
<dbReference type="InterPro" id="IPR012951">
    <property type="entry name" value="BBE"/>
</dbReference>
<comment type="cofactor">
    <cofactor evidence="1">
        <name>FAD</name>
        <dbReference type="ChEBI" id="CHEBI:57692"/>
    </cofactor>
</comment>
<comment type="caution">
    <text evidence="7">The sequence shown here is derived from an EMBL/GenBank/DDBJ whole genome shotgun (WGS) entry which is preliminary data.</text>
</comment>
<dbReference type="InterPro" id="IPR016166">
    <property type="entry name" value="FAD-bd_PCMH"/>
</dbReference>
<evidence type="ECO:0000256" key="1">
    <source>
        <dbReference type="ARBA" id="ARBA00001974"/>
    </source>
</evidence>
<dbReference type="GO" id="GO:0016491">
    <property type="term" value="F:oxidoreductase activity"/>
    <property type="evidence" value="ECO:0007669"/>
    <property type="project" value="UniProtKB-KW"/>
</dbReference>
<accession>A0A179IES3</accession>
<feature type="domain" description="FAD-binding PCMH-type" evidence="6">
    <location>
        <begin position="1"/>
        <end position="118"/>
    </location>
</feature>
<keyword evidence="4" id="KW-0274">FAD</keyword>
<dbReference type="InterPro" id="IPR050416">
    <property type="entry name" value="FAD-linked_Oxidoreductase"/>
</dbReference>
<dbReference type="PROSITE" id="PS51387">
    <property type="entry name" value="FAD_PCMH"/>
    <property type="match status" value="1"/>
</dbReference>
<dbReference type="InterPro" id="IPR016169">
    <property type="entry name" value="FAD-bd_PCMH_sub2"/>
</dbReference>
<evidence type="ECO:0000256" key="4">
    <source>
        <dbReference type="ARBA" id="ARBA00022827"/>
    </source>
</evidence>
<evidence type="ECO:0000256" key="2">
    <source>
        <dbReference type="ARBA" id="ARBA00005466"/>
    </source>
</evidence>
<name>A0A179IES3_CORDF</name>
<dbReference type="Gene3D" id="3.30.465.10">
    <property type="match status" value="1"/>
</dbReference>
<comment type="similarity">
    <text evidence="2">Belongs to the oxygen-dependent FAD-linked oxidoreductase family.</text>
</comment>
<dbReference type="Proteomes" id="UP000243081">
    <property type="component" value="Unassembled WGS sequence"/>
</dbReference>
<sequence>MSSLSSVELSQDGHTVKVGGGTLSKTVIETLWEAGKQTVTGTCECTSLLGPGLGGGHGWLQGHYGLIADQFVSMDIVLADGSERTVDAQSDPDLWWALRGAGHNFAIVTSATLKVYDIQHRDWAREKMIFTGDKVEQVFQTIRDTIFKNDKQDVDVVVWSYMLLVPEIDRDNPVIIVYLFQEGVKVVDLEYSAALRLLNPVRGEETPGTYLDLAAWAMISMADPPCQKLEASNLRYPLYLDTYNIGAIKRAYNMFADALRGRPDFAHSIFMFENYPVQGLHKSDSNDSAFAFRNDSILVAPLINFPSDDRKLAGLAVMLGEELRNTLHKASGRDTMHTYVNYAFRDSKEEMYGAEPWRQEKLARLKAKYDPHGRFNFYHPVV</sequence>
<dbReference type="Pfam" id="PF01565">
    <property type="entry name" value="FAD_binding_4"/>
    <property type="match status" value="1"/>
</dbReference>
<dbReference type="InterPro" id="IPR036318">
    <property type="entry name" value="FAD-bd_PCMH-like_sf"/>
</dbReference>
<evidence type="ECO:0000313" key="7">
    <source>
        <dbReference type="EMBL" id="OAR00835.1"/>
    </source>
</evidence>
<reference evidence="7 8" key="1">
    <citation type="submission" date="2016-03" db="EMBL/GenBank/DDBJ databases">
        <title>Fine-scale spatial genetic structure of a fungal parasite of coffee scale insects.</title>
        <authorList>
            <person name="Jackson D."/>
            <person name="Zemenick K.A."/>
            <person name="Malloure B."/>
            <person name="Quandt C.A."/>
            <person name="James T.Y."/>
        </authorList>
    </citation>
    <scope>NUCLEOTIDE SEQUENCE [LARGE SCALE GENOMIC DNA]</scope>
    <source>
        <strain evidence="7 8">UM487</strain>
    </source>
</reference>
<evidence type="ECO:0000259" key="6">
    <source>
        <dbReference type="PROSITE" id="PS51387"/>
    </source>
</evidence>
<keyword evidence="8" id="KW-1185">Reference proteome</keyword>
<dbReference type="OrthoDB" id="415825at2759"/>
<dbReference type="EMBL" id="LUKN01001500">
    <property type="protein sequence ID" value="OAR00835.1"/>
    <property type="molecule type" value="Genomic_DNA"/>
</dbReference>
<dbReference type="OMA" id="TSIFMFE"/>